<dbReference type="Ensembl" id="ENSORLT00015025946.1">
    <property type="protein sequence ID" value="ENSORLP00015033236.1"/>
    <property type="gene ID" value="ENSORLG00015018511.1"/>
</dbReference>
<feature type="compositionally biased region" description="Basic and acidic residues" evidence="2">
    <location>
        <begin position="8"/>
        <end position="23"/>
    </location>
</feature>
<dbReference type="GO" id="GO:0051301">
    <property type="term" value="P:cell division"/>
    <property type="evidence" value="ECO:0007669"/>
    <property type="project" value="InterPro"/>
</dbReference>
<reference evidence="3" key="4">
    <citation type="submission" date="2025-09" db="UniProtKB">
        <authorList>
            <consortium name="Ensembl"/>
        </authorList>
    </citation>
    <scope>IDENTIFICATION</scope>
    <source>
        <strain evidence="3">HSOK</strain>
    </source>
</reference>
<evidence type="ECO:0008006" key="5">
    <source>
        <dbReference type="Google" id="ProtNLM"/>
    </source>
</evidence>
<feature type="coiled-coil region" evidence="1">
    <location>
        <begin position="1129"/>
        <end position="1275"/>
    </location>
</feature>
<keyword evidence="1" id="KW-0175">Coiled coil</keyword>
<evidence type="ECO:0000256" key="2">
    <source>
        <dbReference type="SAM" id="MobiDB-lite"/>
    </source>
</evidence>
<feature type="region of interest" description="Disordered" evidence="2">
    <location>
        <begin position="1324"/>
        <end position="1380"/>
    </location>
</feature>
<evidence type="ECO:0000256" key="1">
    <source>
        <dbReference type="SAM" id="Coils"/>
    </source>
</evidence>
<name>A0A3P9JMM5_ORYLA</name>
<feature type="coiled-coil region" evidence="1">
    <location>
        <begin position="1466"/>
        <end position="1591"/>
    </location>
</feature>
<organism evidence="3 4">
    <name type="scientific">Oryzias latipes</name>
    <name type="common">Japanese rice fish</name>
    <name type="synonym">Japanese killifish</name>
    <dbReference type="NCBI Taxonomy" id="8090"/>
    <lineage>
        <taxon>Eukaryota</taxon>
        <taxon>Metazoa</taxon>
        <taxon>Chordata</taxon>
        <taxon>Craniata</taxon>
        <taxon>Vertebrata</taxon>
        <taxon>Euteleostomi</taxon>
        <taxon>Actinopterygii</taxon>
        <taxon>Neopterygii</taxon>
        <taxon>Teleostei</taxon>
        <taxon>Neoteleostei</taxon>
        <taxon>Acanthomorphata</taxon>
        <taxon>Ovalentaria</taxon>
        <taxon>Atherinomorphae</taxon>
        <taxon>Beloniformes</taxon>
        <taxon>Adrianichthyidae</taxon>
        <taxon>Oryziinae</taxon>
        <taxon>Oryzias</taxon>
    </lineage>
</organism>
<reference key="1">
    <citation type="journal article" date="2007" name="Nature">
        <title>The medaka draft genome and insights into vertebrate genome evolution.</title>
        <authorList>
            <person name="Kasahara M."/>
            <person name="Naruse K."/>
            <person name="Sasaki S."/>
            <person name="Nakatani Y."/>
            <person name="Qu W."/>
            <person name="Ahsan B."/>
            <person name="Yamada T."/>
            <person name="Nagayasu Y."/>
            <person name="Doi K."/>
            <person name="Kasai Y."/>
            <person name="Jindo T."/>
            <person name="Kobayashi D."/>
            <person name="Shimada A."/>
            <person name="Toyoda A."/>
            <person name="Kuroki Y."/>
            <person name="Fujiyama A."/>
            <person name="Sasaki T."/>
            <person name="Shimizu A."/>
            <person name="Asakawa S."/>
            <person name="Shimizu N."/>
            <person name="Hashimoto S."/>
            <person name="Yang J."/>
            <person name="Lee Y."/>
            <person name="Matsushima K."/>
            <person name="Sugano S."/>
            <person name="Sakaizumi M."/>
            <person name="Narita T."/>
            <person name="Ohishi K."/>
            <person name="Haga S."/>
            <person name="Ohta F."/>
            <person name="Nomoto H."/>
            <person name="Nogata K."/>
            <person name="Morishita T."/>
            <person name="Endo T."/>
            <person name="Shin-I T."/>
            <person name="Takeda H."/>
            <person name="Morishita S."/>
            <person name="Kohara Y."/>
        </authorList>
    </citation>
    <scope>NUCLEOTIDE SEQUENCE [LARGE SCALE GENOMIC DNA]</scope>
    <source>
        <strain>Hd-rR</strain>
    </source>
</reference>
<feature type="coiled-coil region" evidence="1">
    <location>
        <begin position="1028"/>
        <end position="1100"/>
    </location>
</feature>
<dbReference type="Proteomes" id="UP000265200">
    <property type="component" value="Chromosome 1"/>
</dbReference>
<reference evidence="3" key="3">
    <citation type="submission" date="2025-08" db="UniProtKB">
        <authorList>
            <consortium name="Ensembl"/>
        </authorList>
    </citation>
    <scope>IDENTIFICATION</scope>
    <source>
        <strain evidence="3">HSOK</strain>
    </source>
</reference>
<dbReference type="GO" id="GO:0051988">
    <property type="term" value="P:regulation of attachment of spindle microtubules to kinetochore"/>
    <property type="evidence" value="ECO:0007669"/>
    <property type="project" value="InterPro"/>
</dbReference>
<dbReference type="InterPro" id="IPR028728">
    <property type="entry name" value="Astrin"/>
</dbReference>
<sequence>MSSRKSSSSREDLPSSKHGERTPFRSLDNEILHFSTPSSELKKLSSEAAKISMVSLFFFHLKIFILINLSHANHLCHQQASFSPFGPELQLNSPVFTKMTQSSPPHVDRSTSDCGPEEITFKSFMCAGGEVEIPESTVCHQASIILPTDVDTCCSGTEDTIPCPSVMEQYCCDHAEHPYYNPNIHQACAVDIGSPRLGETSAEVSFDATSDRLPYTGSEDHHITLKSFDCHGGEVEVSDATKLQDETIPLPTEPDSLEDNSTEIANFSDFSHLCQEEHADHPYCKNDKCPLIATFSETITVFEQPGSKATELPSNMLTCHEDEIQISVDEKSFLHLPAVSSKKTSNDDLAPSVLAAEHDLQSDHLDCSVPNDSSPHHEQLFPNQEILCSSGTFGDEHLDRTVQGDPDKAAFCAVFTAGDGTEKAVDDLSGLPGQAQMKEEVVEGVGEGDSPVFNESTNKPSQRALLSEATDCEVEDVTLMHPSVLAGPAEVSVDYIAAQQVSASHRSSEFSEIKESALGSSSANGPLCNSAEKPVENTPAVLKVLSECHSLASAWKLGILSPIVKRASISLLKASEQIAKDKNLADDSVLEGDKSLFAPSGLCTEHLESPMPSPLFNSTVVCHKFSPRSATVEEGDSGKESCVEPQPEVKQPGEEIPLIPEGQLQQQLRQMAEFLILACGKIGPAVSTSAPPPFVAAPAESLSVCVGTSPVKLVDCSLNTSGLFERRREFSVADSCTLTDPLLWNLPQGSLESLPRRELEQRLTSSTIMIEALVQQLAAARAHGGVCAGAAPSDLREKLVQTDHTELNQTSMYRDLYLEALSRIEKLEVDGESLQSLLCSLDDVRATMASLAGDTDAALSNVKEITVDIRADHQSLLSHYGQMKALFDKAKESQRRTMEKAKEVIAQRNDMRTRMEDAFTAKEAAFRAMEQLRRHCSAEISALEESVGSQEQLVAALRHTYPEQVALNKTCSETLKSANELLSQTMDEHSNLMNELCTVQNLLRRTTPMLLRLKEAAADALTERDELVSARDADKKEKEQMAEELEEARVNLQAAGQQIGDLNLQETILTSEMEVIRQKLTEEEEEKAQLDRKVTELSATISSTLASYAFLEQSLAAETAKLQLSWKDIQQANERAYQLEASLGDSERRVRQLSQALAHSEEQLGQLQSLSQSQSCQIQQLQDACAQLSSVREMNEFLQMENELAREQVVESERLLRTNMQSLRERNIQCEDLKGEVGKLQTENQRLREQMVVTESAANSNRQELEEKMAQAVTQITLLHHTLRGVTDELHAALNDQNQNPQRNMEPGPSSSSLVDCIMGARTAERQTDTKTEEPAGSDKPESNGEALFSETSAFTRVAAPPPKQSTKAEELEEEEEQSSVADLLSGLGCTVAELTAALKSVRQRKDAQLEELQRIICSLQVEQQTITNRHEAEVLELKVQLGRLNNLVEKGNQALQQKAQDEKTLNKLMADVQETQEILSKHKNDNNELRRDVAELRRSLQESRVEGQFLREELKKAGGQSSYPAHYMEEKIQLLKEVERMKVRLQEADQARAKLLERAKRHQIIHQTNQQKIENELQILNSMINKVRETLLSLPDVVQKCDQLQQLVEYIG</sequence>
<feature type="region of interest" description="Disordered" evidence="2">
    <location>
        <begin position="631"/>
        <end position="654"/>
    </location>
</feature>
<evidence type="ECO:0000313" key="4">
    <source>
        <dbReference type="Proteomes" id="UP000265200"/>
    </source>
</evidence>
<protein>
    <recommendedName>
        <fullName evidence="5">Sperm associated antigen 5</fullName>
    </recommendedName>
</protein>
<evidence type="ECO:0000313" key="3">
    <source>
        <dbReference type="Ensembl" id="ENSORLP00015033236.1"/>
    </source>
</evidence>
<dbReference type="PANTHER" id="PTHR15347">
    <property type="entry name" value="SPERM-ASSOCIATED ANTIGEN 5"/>
    <property type="match status" value="1"/>
</dbReference>
<reference evidence="3 4" key="2">
    <citation type="submission" date="2017-04" db="EMBL/GenBank/DDBJ databases">
        <title>CpG methylation of centromeres and impact of large insertions on vertebrate speciation.</title>
        <authorList>
            <person name="Ichikawa K."/>
            <person name="Yoshimura J."/>
            <person name="Morishita S."/>
        </authorList>
    </citation>
    <scope>NUCLEOTIDE SEQUENCE</scope>
    <source>
        <strain evidence="3 4">HSOK</strain>
    </source>
</reference>
<dbReference type="PANTHER" id="PTHR15347:SF1">
    <property type="entry name" value="SPERM-ASSOCIATED ANTIGEN 5"/>
    <property type="match status" value="1"/>
</dbReference>
<accession>A0A3P9JMM5</accession>
<feature type="region of interest" description="Disordered" evidence="2">
    <location>
        <begin position="1"/>
        <end position="23"/>
    </location>
</feature>
<proteinExistence type="predicted"/>
<feature type="compositionally biased region" description="Basic and acidic residues" evidence="2">
    <location>
        <begin position="1324"/>
        <end position="1343"/>
    </location>
</feature>